<dbReference type="InterPro" id="IPR028889">
    <property type="entry name" value="USP"/>
</dbReference>
<evidence type="ECO:0000256" key="5">
    <source>
        <dbReference type="ARBA" id="ARBA00022807"/>
    </source>
</evidence>
<keyword evidence="5 6" id="KW-0788">Thiol protease</keyword>
<feature type="compositionally biased region" description="Polar residues" evidence="7">
    <location>
        <begin position="253"/>
        <end position="263"/>
    </location>
</feature>
<dbReference type="EC" id="3.4.19.12" evidence="6"/>
<feature type="compositionally biased region" description="Low complexity" evidence="7">
    <location>
        <begin position="303"/>
        <end position="313"/>
    </location>
</feature>
<dbReference type="GO" id="GO:0016579">
    <property type="term" value="P:protein deubiquitination"/>
    <property type="evidence" value="ECO:0007669"/>
    <property type="project" value="InterPro"/>
</dbReference>
<feature type="compositionally biased region" description="Acidic residues" evidence="7">
    <location>
        <begin position="802"/>
        <end position="811"/>
    </location>
</feature>
<comment type="catalytic activity">
    <reaction evidence="1 6">
        <text>Thiol-dependent hydrolysis of ester, thioester, amide, peptide and isopeptide bonds formed by the C-terminal Gly of ubiquitin (a 76-residue protein attached to proteins as an intracellular targeting signal).</text>
        <dbReference type="EC" id="3.4.19.12"/>
    </reaction>
</comment>
<dbReference type="Proteomes" id="UP000034112">
    <property type="component" value="Unassembled WGS sequence"/>
</dbReference>
<comment type="similarity">
    <text evidence="6">Belongs to the peptidase C19 family.</text>
</comment>
<evidence type="ECO:0000256" key="2">
    <source>
        <dbReference type="ARBA" id="ARBA00022670"/>
    </source>
</evidence>
<feature type="compositionally biased region" description="Pro residues" evidence="7">
    <location>
        <begin position="152"/>
        <end position="166"/>
    </location>
</feature>
<feature type="compositionally biased region" description="Pro residues" evidence="7">
    <location>
        <begin position="125"/>
        <end position="140"/>
    </location>
</feature>
<organism evidence="9 10">
    <name type="scientific">Trichoderma harzianum</name>
    <name type="common">Hypocrea lixii</name>
    <dbReference type="NCBI Taxonomy" id="5544"/>
    <lineage>
        <taxon>Eukaryota</taxon>
        <taxon>Fungi</taxon>
        <taxon>Dikarya</taxon>
        <taxon>Ascomycota</taxon>
        <taxon>Pezizomycotina</taxon>
        <taxon>Sordariomycetes</taxon>
        <taxon>Hypocreomycetidae</taxon>
        <taxon>Hypocreales</taxon>
        <taxon>Hypocreaceae</taxon>
        <taxon>Trichoderma</taxon>
    </lineage>
</organism>
<dbReference type="OrthoDB" id="429671at2759"/>
<feature type="compositionally biased region" description="Basic and acidic residues" evidence="7">
    <location>
        <begin position="331"/>
        <end position="344"/>
    </location>
</feature>
<dbReference type="GO" id="GO:0005634">
    <property type="term" value="C:nucleus"/>
    <property type="evidence" value="ECO:0007669"/>
    <property type="project" value="TreeGrafter"/>
</dbReference>
<feature type="compositionally biased region" description="Low complexity" evidence="7">
    <location>
        <begin position="141"/>
        <end position="151"/>
    </location>
</feature>
<feature type="region of interest" description="Disordered" evidence="7">
    <location>
        <begin position="1"/>
        <end position="26"/>
    </location>
</feature>
<accession>A0A0G0A0N0</accession>
<evidence type="ECO:0000256" key="6">
    <source>
        <dbReference type="RuleBase" id="RU366025"/>
    </source>
</evidence>
<dbReference type="SUPFAM" id="SSF54001">
    <property type="entry name" value="Cysteine proteinases"/>
    <property type="match status" value="1"/>
</dbReference>
<dbReference type="PROSITE" id="PS00972">
    <property type="entry name" value="USP_1"/>
    <property type="match status" value="1"/>
</dbReference>
<feature type="domain" description="USP" evidence="8">
    <location>
        <begin position="444"/>
        <end position="827"/>
    </location>
</feature>
<keyword evidence="2 6" id="KW-0645">Protease</keyword>
<dbReference type="OMA" id="AMIMFMK"/>
<proteinExistence type="inferred from homology"/>
<protein>
    <recommendedName>
        <fullName evidence="6">Ubiquitin carboxyl-terminal hydrolase</fullName>
        <ecNumber evidence="6">3.4.19.12</ecNumber>
    </recommendedName>
</protein>
<keyword evidence="4 6" id="KW-0378">Hydrolase</keyword>
<dbReference type="EMBL" id="JOKZ01000039">
    <property type="protein sequence ID" value="KKP05862.1"/>
    <property type="molecule type" value="Genomic_DNA"/>
</dbReference>
<dbReference type="Gene3D" id="3.90.70.10">
    <property type="entry name" value="Cysteine proteinases"/>
    <property type="match status" value="1"/>
</dbReference>
<evidence type="ECO:0000313" key="9">
    <source>
        <dbReference type="EMBL" id="KKP05862.1"/>
    </source>
</evidence>
<dbReference type="GO" id="GO:0006508">
    <property type="term" value="P:proteolysis"/>
    <property type="evidence" value="ECO:0007669"/>
    <property type="project" value="UniProtKB-KW"/>
</dbReference>
<dbReference type="PANTHER" id="PTHR24006:SF687">
    <property type="entry name" value="UBIQUITIN CARBOXYL-TERMINAL HYDROLASE 10"/>
    <property type="match status" value="1"/>
</dbReference>
<feature type="region of interest" description="Disordered" evidence="7">
    <location>
        <begin position="200"/>
        <end position="235"/>
    </location>
</feature>
<evidence type="ECO:0000256" key="7">
    <source>
        <dbReference type="SAM" id="MobiDB-lite"/>
    </source>
</evidence>
<dbReference type="AlphaFoldDB" id="A0A0G0A0N0"/>
<evidence type="ECO:0000256" key="1">
    <source>
        <dbReference type="ARBA" id="ARBA00000707"/>
    </source>
</evidence>
<dbReference type="InterPro" id="IPR050164">
    <property type="entry name" value="Peptidase_C19"/>
</dbReference>
<dbReference type="InterPro" id="IPR018200">
    <property type="entry name" value="USP_CS"/>
</dbReference>
<comment type="caution">
    <text evidence="9">The sequence shown here is derived from an EMBL/GenBank/DDBJ whole genome shotgun (WGS) entry which is preliminary data.</text>
</comment>
<dbReference type="InterPro" id="IPR001394">
    <property type="entry name" value="Peptidase_C19_UCH"/>
</dbReference>
<feature type="region of interest" description="Disordered" evidence="7">
    <location>
        <begin position="253"/>
        <end position="373"/>
    </location>
</feature>
<evidence type="ECO:0000256" key="4">
    <source>
        <dbReference type="ARBA" id="ARBA00022801"/>
    </source>
</evidence>
<dbReference type="PANTHER" id="PTHR24006">
    <property type="entry name" value="UBIQUITIN CARBOXYL-TERMINAL HYDROLASE"/>
    <property type="match status" value="1"/>
</dbReference>
<gene>
    <name evidence="9" type="ORF">THAR02_02059</name>
</gene>
<feature type="compositionally biased region" description="Low complexity" evidence="7">
    <location>
        <begin position="167"/>
        <end position="180"/>
    </location>
</feature>
<feature type="compositionally biased region" description="Low complexity" evidence="7">
    <location>
        <begin position="8"/>
        <end position="26"/>
    </location>
</feature>
<reference evidence="10" key="1">
    <citation type="journal article" date="2015" name="Genome Announc.">
        <title>Draft whole-genome sequence of the biocontrol agent Trichoderma harzianum T6776.</title>
        <authorList>
            <person name="Baroncelli R."/>
            <person name="Piaggeschi G."/>
            <person name="Fiorini L."/>
            <person name="Bertolini E."/>
            <person name="Zapparata A."/>
            <person name="Pe M.E."/>
            <person name="Sarrocco S."/>
            <person name="Vannacci G."/>
        </authorList>
    </citation>
    <scope>NUCLEOTIDE SEQUENCE [LARGE SCALE GENOMIC DNA]</scope>
    <source>
        <strain evidence="10">T6776</strain>
    </source>
</reference>
<sequence length="889" mass="96869">MSNRHLPAGQGIQAAAGGINGGMDLNGNMGGPRRRQQQYMNPYHQHQLQNQHPQHMNHMYSNYAPYAPQQYYGMPPHQYQAGGVPAPGYMPYQNYNTRSPPPMQQYAPMVGVSIPPSYPRVSPNPMTPYQPPLAPAPGLPHTPSSTHSSQLLPPPTPTTPQTPPVVQPASVPVPVQETTPAPAPVAPSPVVAPVVESREPFRPPLPWLSRPDVEFPVRTPRSKRQRKLLGAEDKAVSLPTGQFDVSVEQQINQEPAASAQSEPAQKKEGGSTLTSDRAETSKSAGQEGATKASATIDASVTRPAAPAAPVVPVLPKHGPKPSASDASVTAEQEKINGDAAKSEDQEAATDASPEVQANGTSHPPSPVVKAPPTSWANLFAKPSTRAQTGLNGSAGGDAVNGDSADAANNFPASAFSKTNASSLAQAIQSYQVENNDKIDFLEPRGLINTGNMCYMNSVLQVLMFCVPFYDLLDQVGKKAAHSFKSETPLIDALIMFMREYSVLKSSASVDQLNRILKNEDLERYGEPFTPEFVYDAIRQLSRFASMRRGHQQDAEEFLGFLLQSLDDECTHVMKDLPVGHEEAPSSDASTGGSVAASDDWLEVGRKQRAAVSRLSGHNTSTPITKIFGGLLRSEFRVPGLKDSITTERYQPLQLDIGSPDVRNVVDALRGLTRPERLQGDFNSPRGKDVTATKQVFIETLPPVLILHLKRFQFDAEGHGTVKIWKKIGYPLELEIPREALSRQKRQNLDDASMPRYKLISVVYHHGKNASGGHYTVDVRRQDGREWIRLDDTVIRRIRPEDVAETGSEEDSKEVRKDAASNVSSNRFGAMNDDDTGDEDGWKQVTAPTNGGKRWSSVVNGGAIGAVKEKQVKDSIKDNKVAYLLFYQRI</sequence>
<evidence type="ECO:0000259" key="8">
    <source>
        <dbReference type="PROSITE" id="PS50235"/>
    </source>
</evidence>
<evidence type="ECO:0000313" key="10">
    <source>
        <dbReference type="Proteomes" id="UP000034112"/>
    </source>
</evidence>
<evidence type="ECO:0000256" key="3">
    <source>
        <dbReference type="ARBA" id="ARBA00022786"/>
    </source>
</evidence>
<feature type="region of interest" description="Disordered" evidence="7">
    <location>
        <begin position="121"/>
        <end position="188"/>
    </location>
</feature>
<dbReference type="InterPro" id="IPR038765">
    <property type="entry name" value="Papain-like_cys_pep_sf"/>
</dbReference>
<dbReference type="Pfam" id="PF00443">
    <property type="entry name" value="UCH"/>
    <property type="match status" value="1"/>
</dbReference>
<feature type="region of interest" description="Disordered" evidence="7">
    <location>
        <begin position="802"/>
        <end position="853"/>
    </location>
</feature>
<dbReference type="PROSITE" id="PS00973">
    <property type="entry name" value="USP_2"/>
    <property type="match status" value="1"/>
</dbReference>
<keyword evidence="3 6" id="KW-0833">Ubl conjugation pathway</keyword>
<dbReference type="PROSITE" id="PS50235">
    <property type="entry name" value="USP_3"/>
    <property type="match status" value="1"/>
</dbReference>
<dbReference type="GO" id="GO:0004843">
    <property type="term" value="F:cysteine-type deubiquitinase activity"/>
    <property type="evidence" value="ECO:0007669"/>
    <property type="project" value="UniProtKB-UniRule"/>
</dbReference>
<name>A0A0G0A0N0_TRIHA</name>
<dbReference type="GO" id="GO:0005829">
    <property type="term" value="C:cytosol"/>
    <property type="evidence" value="ECO:0007669"/>
    <property type="project" value="TreeGrafter"/>
</dbReference>